<dbReference type="InterPro" id="IPR050738">
    <property type="entry name" value="Sulfatase"/>
</dbReference>
<dbReference type="EMBL" id="CVMT01000003">
    <property type="protein sequence ID" value="CRG87441.1"/>
    <property type="molecule type" value="Genomic_DNA"/>
</dbReference>
<feature type="domain" description="Sulfatase N-terminal" evidence="3">
    <location>
        <begin position="6"/>
        <end position="292"/>
    </location>
</feature>
<dbReference type="Proteomes" id="UP000054383">
    <property type="component" value="Unassembled WGS sequence"/>
</dbReference>
<proteinExistence type="inferred from homology"/>
<keyword evidence="2" id="KW-0378">Hydrolase</keyword>
<dbReference type="InterPro" id="IPR000917">
    <property type="entry name" value="Sulfatase_N"/>
</dbReference>
<reference evidence="4 5" key="1">
    <citation type="submission" date="2015-04" db="EMBL/GenBank/DDBJ databases">
        <authorList>
            <person name="Syromyatnikov M.Y."/>
            <person name="Popov V.N."/>
        </authorList>
    </citation>
    <scope>NUCLEOTIDE SEQUENCE [LARGE SCALE GENOMIC DNA]</scope>
    <source>
        <strain evidence="4">WF-38-12</strain>
    </source>
</reference>
<protein>
    <recommendedName>
        <fullName evidence="3">Sulfatase N-terminal domain-containing protein</fullName>
    </recommendedName>
</protein>
<dbReference type="PANTHER" id="PTHR42693:SF53">
    <property type="entry name" value="ENDO-4-O-SULFATASE"/>
    <property type="match status" value="1"/>
</dbReference>
<dbReference type="OrthoDB" id="103349at2759"/>
<dbReference type="PANTHER" id="PTHR42693">
    <property type="entry name" value="ARYLSULFATASE FAMILY MEMBER"/>
    <property type="match status" value="1"/>
</dbReference>
<gene>
    <name evidence="4" type="ORF">PISL3812_04458</name>
</gene>
<dbReference type="Pfam" id="PF00884">
    <property type="entry name" value="Sulfatase"/>
    <property type="match status" value="1"/>
</dbReference>
<dbReference type="STRING" id="28573.A0A0U1LXN5"/>
<evidence type="ECO:0000313" key="5">
    <source>
        <dbReference type="Proteomes" id="UP000054383"/>
    </source>
</evidence>
<dbReference type="AlphaFoldDB" id="A0A0U1LXN5"/>
<evidence type="ECO:0000256" key="1">
    <source>
        <dbReference type="ARBA" id="ARBA00008779"/>
    </source>
</evidence>
<evidence type="ECO:0000313" key="4">
    <source>
        <dbReference type="EMBL" id="CRG87441.1"/>
    </source>
</evidence>
<name>A0A0U1LXN5_TALIS</name>
<evidence type="ECO:0000256" key="2">
    <source>
        <dbReference type="ARBA" id="ARBA00022801"/>
    </source>
</evidence>
<dbReference type="SUPFAM" id="SSF53649">
    <property type="entry name" value="Alkaline phosphatase-like"/>
    <property type="match status" value="1"/>
</dbReference>
<evidence type="ECO:0000259" key="3">
    <source>
        <dbReference type="Pfam" id="PF00884"/>
    </source>
</evidence>
<organism evidence="4 5">
    <name type="scientific">Talaromyces islandicus</name>
    <name type="common">Penicillium islandicum</name>
    <dbReference type="NCBI Taxonomy" id="28573"/>
    <lineage>
        <taxon>Eukaryota</taxon>
        <taxon>Fungi</taxon>
        <taxon>Dikarya</taxon>
        <taxon>Ascomycota</taxon>
        <taxon>Pezizomycotina</taxon>
        <taxon>Eurotiomycetes</taxon>
        <taxon>Eurotiomycetidae</taxon>
        <taxon>Eurotiales</taxon>
        <taxon>Trichocomaceae</taxon>
        <taxon>Talaromyces</taxon>
        <taxon>Talaromyces sect. Islandici</taxon>
    </lineage>
</organism>
<dbReference type="InterPro" id="IPR017850">
    <property type="entry name" value="Alkaline_phosphatase_core_sf"/>
</dbReference>
<dbReference type="GO" id="GO:0004065">
    <property type="term" value="F:arylsulfatase activity"/>
    <property type="evidence" value="ECO:0007669"/>
    <property type="project" value="TreeGrafter"/>
</dbReference>
<dbReference type="CDD" id="cd16027">
    <property type="entry name" value="SGSH"/>
    <property type="match status" value="1"/>
</dbReference>
<keyword evidence="5" id="KW-1185">Reference proteome</keyword>
<dbReference type="OMA" id="TNYYPTR"/>
<sequence length="481" mass="54228">MSRSKQNVLLVIADDLGKALGCYGDNTVDTPNIDRLAQDGVVFDNAFASTASCSGSRSVIYTGLHTHENGQYGLSHYTHHFMTFDHVETAPGLLREHGYLTGIIGKIHVGPLSIYPWEVVDESPTRDVTWVAGRAEAFFKTAAEDGRPFFLTVGYMDPHRDHTRGGFGNGDETVSAEDPLYSSNDVVVPEYLSDIPEVRSELAEYYRSIARVDRGLGLIMKYLKQYGHDQDTLIMFMSDNGPPFLNSKTTLYDAGIRLPFVVRQPGVTAAGHNPNLVSYTDILPTILDWAGYQSAPTISSHSKNSSPPRRGRSFLPIMAKTSLDDAWTRVFGSHTFHEITNYYPTRFIRSTRYKYHRNIAWKLDFPFSTDLYASLSWEGMRNVDGPVKIGWRTLEAYIRRPAEELFDMEKDPREVNNVAGDPAYADVLASMRQDMEAWQRDTRDPWLFRDGVSLLEMQGHLDAGLKIPDRFDFDINAPKSK</sequence>
<accession>A0A0U1LXN5</accession>
<dbReference type="Gene3D" id="3.40.720.10">
    <property type="entry name" value="Alkaline Phosphatase, subunit A"/>
    <property type="match status" value="1"/>
</dbReference>
<comment type="similarity">
    <text evidence="1">Belongs to the sulfatase family.</text>
</comment>